<evidence type="ECO:0000256" key="5">
    <source>
        <dbReference type="ARBA" id="ARBA00023136"/>
    </source>
</evidence>
<keyword evidence="3 6" id="KW-0812">Transmembrane</keyword>
<dbReference type="STRING" id="638302.HMPREF0908_0410"/>
<reference evidence="8 9" key="1">
    <citation type="submission" date="2009-04" db="EMBL/GenBank/DDBJ databases">
        <authorList>
            <person name="Qin X."/>
            <person name="Bachman B."/>
            <person name="Battles P."/>
            <person name="Bell A."/>
            <person name="Bess C."/>
            <person name="Bickham C."/>
            <person name="Chaboub L."/>
            <person name="Chen D."/>
            <person name="Coyle M."/>
            <person name="Deiros D.R."/>
            <person name="Dinh H."/>
            <person name="Forbes L."/>
            <person name="Fowler G."/>
            <person name="Francisco L."/>
            <person name="Fu Q."/>
            <person name="Gubbala S."/>
            <person name="Hale W."/>
            <person name="Han Y."/>
            <person name="Hemphill L."/>
            <person name="Highlander S.K."/>
            <person name="Hirani K."/>
            <person name="Hogues M."/>
            <person name="Jackson L."/>
            <person name="Jakkamsetti A."/>
            <person name="Javaid M."/>
            <person name="Jiang H."/>
            <person name="Korchina V."/>
            <person name="Kovar C."/>
            <person name="Lara F."/>
            <person name="Lee S."/>
            <person name="Mata R."/>
            <person name="Mathew T."/>
            <person name="Moen C."/>
            <person name="Morales K."/>
            <person name="Munidasa M."/>
            <person name="Nazareth L."/>
            <person name="Ngo R."/>
            <person name="Nguyen L."/>
            <person name="Okwuonu G."/>
            <person name="Ongeri F."/>
            <person name="Patil S."/>
            <person name="Petrosino J."/>
            <person name="Pham C."/>
            <person name="Pham P."/>
            <person name="Pu L.-L."/>
            <person name="Puazo M."/>
            <person name="Raj R."/>
            <person name="Reid J."/>
            <person name="Rouhana J."/>
            <person name="Saada N."/>
            <person name="Shang Y."/>
            <person name="Simmons D."/>
            <person name="Thornton R."/>
            <person name="Warren J."/>
            <person name="Weissenberger G."/>
            <person name="Zhang J."/>
            <person name="Zhang L."/>
            <person name="Zhou C."/>
            <person name="Zhu D."/>
            <person name="Muzny D."/>
            <person name="Worley K."/>
            <person name="Gibbs R."/>
        </authorList>
    </citation>
    <scope>NUCLEOTIDE SEQUENCE [LARGE SCALE GENOMIC DNA]</scope>
    <source>
        <strain evidence="8 9">ATCC 43531</strain>
    </source>
</reference>
<feature type="transmembrane region" description="Helical" evidence="6">
    <location>
        <begin position="83"/>
        <end position="104"/>
    </location>
</feature>
<dbReference type="PROSITE" id="PS00217">
    <property type="entry name" value="SUGAR_TRANSPORT_2"/>
    <property type="match status" value="1"/>
</dbReference>
<dbReference type="InterPro" id="IPR005828">
    <property type="entry name" value="MFS_sugar_transport-like"/>
</dbReference>
<gene>
    <name evidence="8" type="primary">iolF</name>
    <name evidence="8" type="ORF">HMPREF0908_0410</name>
</gene>
<comment type="caution">
    <text evidence="8">The sequence shown here is derived from an EMBL/GenBank/DDBJ whole genome shotgun (WGS) entry which is preliminary data.</text>
</comment>
<dbReference type="InterPro" id="IPR036259">
    <property type="entry name" value="MFS_trans_sf"/>
</dbReference>
<keyword evidence="9" id="KW-1185">Reference proteome</keyword>
<evidence type="ECO:0000313" key="9">
    <source>
        <dbReference type="Proteomes" id="UP000005309"/>
    </source>
</evidence>
<dbReference type="InterPro" id="IPR020846">
    <property type="entry name" value="MFS_dom"/>
</dbReference>
<feature type="transmembrane region" description="Helical" evidence="6">
    <location>
        <begin position="299"/>
        <end position="317"/>
    </location>
</feature>
<keyword evidence="2" id="KW-0813">Transport</keyword>
<keyword evidence="5 6" id="KW-0472">Membrane</keyword>
<dbReference type="GO" id="GO:0005886">
    <property type="term" value="C:plasma membrane"/>
    <property type="evidence" value="ECO:0007669"/>
    <property type="project" value="UniProtKB-SubCell"/>
</dbReference>
<feature type="transmembrane region" description="Helical" evidence="6">
    <location>
        <begin position="267"/>
        <end position="287"/>
    </location>
</feature>
<feature type="transmembrane region" description="Helical" evidence="6">
    <location>
        <begin position="110"/>
        <end position="130"/>
    </location>
</feature>
<sequence>MLGVKQDMHMSAWKKTLIAGLISYIDAGSIVAGASGLSMWADYLGMSSVQMGLLAALSSNTGGAALGALIGGRICDKYGRKFVYNWALLIYMIGVAIICLATNYPMFLLGYVIVGLTVGADVVASWTFIAEEAPSKDRAKHCGSAQIAWMLGPVVVFAASIPMNSMFGLLGNRLIFAHLIIVAAWIWYQRLKMPESAEWKAAKEHTEKLAAEGIVQRKATYADILRGTSLRTVIMCCGVYTMWNLAASTNGFFMPYVYEHVGNLSNAMGLFLTCLNFAVCILTTVIFMYTADRFNRRKIFAIFSGLGVISWLVWVLPPDMLQTWMLFFFTIVWGFSMQQQFYQLWSSELFPVRYRATAQGFTFFVTRFAAAIWGFAVPIIMELLGFQTAAILMVGFCVISWAAGTFFGADDRGKTLDEITAERYGDEVDENGWLVDPAASARTTGHTN</sequence>
<comment type="subcellular location">
    <subcellularLocation>
        <location evidence="1">Cell membrane</location>
        <topology evidence="1">Multi-pass membrane protein</topology>
    </subcellularLocation>
</comment>
<evidence type="ECO:0000256" key="2">
    <source>
        <dbReference type="ARBA" id="ARBA00022448"/>
    </source>
</evidence>
<feature type="transmembrane region" description="Helical" evidence="6">
    <location>
        <begin position="228"/>
        <end position="247"/>
    </location>
</feature>
<feature type="transmembrane region" description="Helical" evidence="6">
    <location>
        <begin position="53"/>
        <end position="71"/>
    </location>
</feature>
<dbReference type="AlphaFoldDB" id="C4V1L6"/>
<dbReference type="GO" id="GO:0046943">
    <property type="term" value="F:carboxylic acid transmembrane transporter activity"/>
    <property type="evidence" value="ECO:0007669"/>
    <property type="project" value="TreeGrafter"/>
</dbReference>
<dbReference type="Gene3D" id="1.20.1250.20">
    <property type="entry name" value="MFS general substrate transporter like domains"/>
    <property type="match status" value="1"/>
</dbReference>
<name>C4V1L6_9FIRM</name>
<dbReference type="PANTHER" id="PTHR23508:SF10">
    <property type="entry name" value="CARBOXYLIC ACID TRANSPORTER PROTEIN HOMOLOG"/>
    <property type="match status" value="1"/>
</dbReference>
<feature type="transmembrane region" description="Helical" evidence="6">
    <location>
        <begin position="21"/>
        <end position="41"/>
    </location>
</feature>
<evidence type="ECO:0000259" key="7">
    <source>
        <dbReference type="PROSITE" id="PS50850"/>
    </source>
</evidence>
<protein>
    <submittedName>
        <fullName evidence="8">Minor myo-inositol transporter IolF</fullName>
    </submittedName>
</protein>
<feature type="domain" description="Major facilitator superfamily (MFS) profile" evidence="7">
    <location>
        <begin position="12"/>
        <end position="412"/>
    </location>
</feature>
<evidence type="ECO:0000313" key="8">
    <source>
        <dbReference type="EMBL" id="EEQ49342.1"/>
    </source>
</evidence>
<dbReference type="CDD" id="cd17316">
    <property type="entry name" value="MFS_SV2_like"/>
    <property type="match status" value="1"/>
</dbReference>
<dbReference type="InterPro" id="IPR005829">
    <property type="entry name" value="Sugar_transporter_CS"/>
</dbReference>
<accession>C4V1L6</accession>
<feature type="transmembrane region" description="Helical" evidence="6">
    <location>
        <begin position="167"/>
        <end position="188"/>
    </location>
</feature>
<feature type="transmembrane region" description="Helical" evidence="6">
    <location>
        <begin position="361"/>
        <end position="380"/>
    </location>
</feature>
<evidence type="ECO:0000256" key="6">
    <source>
        <dbReference type="SAM" id="Phobius"/>
    </source>
</evidence>
<dbReference type="PANTHER" id="PTHR23508">
    <property type="entry name" value="CARBOXYLIC ACID TRANSPORTER PROTEIN HOMOLOG"/>
    <property type="match status" value="1"/>
</dbReference>
<dbReference type="SUPFAM" id="SSF103473">
    <property type="entry name" value="MFS general substrate transporter"/>
    <property type="match status" value="1"/>
</dbReference>
<feature type="transmembrane region" description="Helical" evidence="6">
    <location>
        <begin position="386"/>
        <end position="409"/>
    </location>
</feature>
<dbReference type="eggNOG" id="COG2814">
    <property type="taxonomic scope" value="Bacteria"/>
</dbReference>
<dbReference type="PROSITE" id="PS50850">
    <property type="entry name" value="MFS"/>
    <property type="match status" value="1"/>
</dbReference>
<dbReference type="EMBL" id="ACLA01000005">
    <property type="protein sequence ID" value="EEQ49342.1"/>
    <property type="molecule type" value="Genomic_DNA"/>
</dbReference>
<feature type="transmembrane region" description="Helical" evidence="6">
    <location>
        <begin position="142"/>
        <end position="161"/>
    </location>
</feature>
<dbReference type="HOGENOM" id="CLU_001265_46_6_9"/>
<dbReference type="Proteomes" id="UP000005309">
    <property type="component" value="Unassembled WGS sequence"/>
</dbReference>
<feature type="transmembrane region" description="Helical" evidence="6">
    <location>
        <begin position="323"/>
        <end position="341"/>
    </location>
</feature>
<evidence type="ECO:0000256" key="1">
    <source>
        <dbReference type="ARBA" id="ARBA00004651"/>
    </source>
</evidence>
<evidence type="ECO:0000256" key="3">
    <source>
        <dbReference type="ARBA" id="ARBA00022692"/>
    </source>
</evidence>
<evidence type="ECO:0000256" key="4">
    <source>
        <dbReference type="ARBA" id="ARBA00022989"/>
    </source>
</evidence>
<keyword evidence="4 6" id="KW-1133">Transmembrane helix</keyword>
<proteinExistence type="predicted"/>
<dbReference type="Pfam" id="PF00083">
    <property type="entry name" value="Sugar_tr"/>
    <property type="match status" value="1"/>
</dbReference>
<organism evidence="8 9">
    <name type="scientific">Selenomonas flueggei ATCC 43531</name>
    <dbReference type="NCBI Taxonomy" id="638302"/>
    <lineage>
        <taxon>Bacteria</taxon>
        <taxon>Bacillati</taxon>
        <taxon>Bacillota</taxon>
        <taxon>Negativicutes</taxon>
        <taxon>Selenomonadales</taxon>
        <taxon>Selenomonadaceae</taxon>
        <taxon>Selenomonas</taxon>
    </lineage>
</organism>